<gene>
    <name evidence="12" type="ORF">LTRI10_LOCUS10923</name>
</gene>
<name>A0AAV2D6A6_9ROSI</name>
<evidence type="ECO:0000256" key="5">
    <source>
        <dbReference type="ARBA" id="ARBA00022853"/>
    </source>
</evidence>
<proteinExistence type="inferred from homology"/>
<evidence type="ECO:0000256" key="4">
    <source>
        <dbReference type="ARBA" id="ARBA00022801"/>
    </source>
</evidence>
<feature type="compositionally biased region" description="Low complexity" evidence="10">
    <location>
        <begin position="241"/>
        <end position="258"/>
    </location>
</feature>
<keyword evidence="7" id="KW-0804">Transcription</keyword>
<keyword evidence="9" id="KW-0479">Metal-binding</keyword>
<dbReference type="GO" id="GO:0016787">
    <property type="term" value="F:hydrolase activity"/>
    <property type="evidence" value="ECO:0007669"/>
    <property type="project" value="UniProtKB-KW"/>
</dbReference>
<keyword evidence="8" id="KW-0539">Nucleus</keyword>
<feature type="compositionally biased region" description="Basic and acidic residues" evidence="10">
    <location>
        <begin position="225"/>
        <end position="238"/>
    </location>
</feature>
<evidence type="ECO:0000313" key="12">
    <source>
        <dbReference type="EMBL" id="CAL1367057.1"/>
    </source>
</evidence>
<dbReference type="Pfam" id="PF17800">
    <property type="entry name" value="NPL"/>
    <property type="match status" value="1"/>
</dbReference>
<keyword evidence="5" id="KW-0156">Chromatin regulator</keyword>
<evidence type="ECO:0000256" key="10">
    <source>
        <dbReference type="SAM" id="MobiDB-lite"/>
    </source>
</evidence>
<feature type="region of interest" description="Disordered" evidence="10">
    <location>
        <begin position="122"/>
        <end position="319"/>
    </location>
</feature>
<evidence type="ECO:0000256" key="7">
    <source>
        <dbReference type="ARBA" id="ARBA00023163"/>
    </source>
</evidence>
<dbReference type="GO" id="GO:0006325">
    <property type="term" value="P:chromatin organization"/>
    <property type="evidence" value="ECO:0007669"/>
    <property type="project" value="UniProtKB-KW"/>
</dbReference>
<feature type="compositionally biased region" description="Acidic residues" evidence="10">
    <location>
        <begin position="122"/>
        <end position="134"/>
    </location>
</feature>
<comment type="subcellular location">
    <subcellularLocation>
        <location evidence="1">Nucleus</location>
        <location evidence="1">Nucleolus</location>
    </subcellularLocation>
</comment>
<evidence type="ECO:0000256" key="8">
    <source>
        <dbReference type="ARBA" id="ARBA00023242"/>
    </source>
</evidence>
<dbReference type="Gene3D" id="2.60.120.340">
    <property type="entry name" value="Nucleoplasmin core domain"/>
    <property type="match status" value="1"/>
</dbReference>
<evidence type="ECO:0000256" key="9">
    <source>
        <dbReference type="PROSITE-ProRule" id="PRU00042"/>
    </source>
</evidence>
<dbReference type="Proteomes" id="UP001497516">
    <property type="component" value="Chromosome 2"/>
</dbReference>
<comment type="similarity">
    <text evidence="2">Belongs to the histone deacetylase HD2 family.</text>
</comment>
<accession>A0AAV2D6A6</accession>
<feature type="compositionally biased region" description="Acidic residues" evidence="10">
    <location>
        <begin position="179"/>
        <end position="224"/>
    </location>
</feature>
<evidence type="ECO:0000256" key="3">
    <source>
        <dbReference type="ARBA" id="ARBA00022491"/>
    </source>
</evidence>
<dbReference type="AlphaFoldDB" id="A0AAV2D6A6"/>
<feature type="compositionally biased region" description="Low complexity" evidence="10">
    <location>
        <begin position="147"/>
        <end position="160"/>
    </location>
</feature>
<reference evidence="12 13" key="1">
    <citation type="submission" date="2024-04" db="EMBL/GenBank/DDBJ databases">
        <authorList>
            <person name="Fracassetti M."/>
        </authorList>
    </citation>
    <scope>NUCLEOTIDE SEQUENCE [LARGE SCALE GENOMIC DNA]</scope>
</reference>
<evidence type="ECO:0000259" key="11">
    <source>
        <dbReference type="PROSITE" id="PS50157"/>
    </source>
</evidence>
<dbReference type="GO" id="GO:0008270">
    <property type="term" value="F:zinc ion binding"/>
    <property type="evidence" value="ECO:0007669"/>
    <property type="project" value="UniProtKB-KW"/>
</dbReference>
<dbReference type="InterPro" id="IPR013087">
    <property type="entry name" value="Znf_C2H2_type"/>
</dbReference>
<dbReference type="EMBL" id="OZ034815">
    <property type="protein sequence ID" value="CAL1367057.1"/>
    <property type="molecule type" value="Genomic_DNA"/>
</dbReference>
<sequence length="319" mass="34106">MSSSMEFWGVEVKAGKPLKVTPEDDVILHLSHAALGEAKKTKESEFVPLFIKVGEKKLVLGTLSPETIPQLAFDLVLEQEFELSHNWKNGSIFFTGYKSVLPDDGYPFYHLLFLSEEFSDFGSEDESEDEEEEVPVVKAENGKVQKAKPAAPAKAAAAKPEAAKPKAKAAVVPAKPENESDDSDDDSEGDEDESSDDGEDMSVDAGADSDDDEDDSDDSEDEETPTPKKPEQGKKRSNDSAVKTPVPAKKAKQATPAKSDGKKAVHTATPHPAKNVAKTAGSAAKTPKSGGEFSCKSCDRSFGTDGALQSHAKAKHTAK</sequence>
<organism evidence="12 13">
    <name type="scientific">Linum trigynum</name>
    <dbReference type="NCBI Taxonomy" id="586398"/>
    <lineage>
        <taxon>Eukaryota</taxon>
        <taxon>Viridiplantae</taxon>
        <taxon>Streptophyta</taxon>
        <taxon>Embryophyta</taxon>
        <taxon>Tracheophyta</taxon>
        <taxon>Spermatophyta</taxon>
        <taxon>Magnoliopsida</taxon>
        <taxon>eudicotyledons</taxon>
        <taxon>Gunneridae</taxon>
        <taxon>Pentapetalae</taxon>
        <taxon>rosids</taxon>
        <taxon>fabids</taxon>
        <taxon>Malpighiales</taxon>
        <taxon>Linaceae</taxon>
        <taxon>Linum</taxon>
    </lineage>
</organism>
<keyword evidence="9" id="KW-0862">Zinc</keyword>
<protein>
    <recommendedName>
        <fullName evidence="11">C2H2-type domain-containing protein</fullName>
    </recommendedName>
</protein>
<keyword evidence="3" id="KW-0678">Repressor</keyword>
<keyword evidence="9" id="KW-0863">Zinc-finger</keyword>
<evidence type="ECO:0000256" key="6">
    <source>
        <dbReference type="ARBA" id="ARBA00023015"/>
    </source>
</evidence>
<evidence type="ECO:0000256" key="2">
    <source>
        <dbReference type="ARBA" id="ARBA00006673"/>
    </source>
</evidence>
<evidence type="ECO:0000256" key="1">
    <source>
        <dbReference type="ARBA" id="ARBA00004604"/>
    </source>
</evidence>
<dbReference type="PROSITE" id="PS00028">
    <property type="entry name" value="ZINC_FINGER_C2H2_1"/>
    <property type="match status" value="1"/>
</dbReference>
<keyword evidence="13" id="KW-1185">Reference proteome</keyword>
<dbReference type="InterPro" id="IPR041232">
    <property type="entry name" value="NPL"/>
</dbReference>
<dbReference type="GO" id="GO:0005730">
    <property type="term" value="C:nucleolus"/>
    <property type="evidence" value="ECO:0007669"/>
    <property type="project" value="UniProtKB-SubCell"/>
</dbReference>
<keyword evidence="6" id="KW-0805">Transcription regulation</keyword>
<evidence type="ECO:0000313" key="13">
    <source>
        <dbReference type="Proteomes" id="UP001497516"/>
    </source>
</evidence>
<keyword evidence="4" id="KW-0378">Hydrolase</keyword>
<dbReference type="FunFam" id="2.60.120.340:FF:000004">
    <property type="entry name" value="Histone deacetylase HDT1"/>
    <property type="match status" value="1"/>
</dbReference>
<feature type="domain" description="C2H2-type" evidence="11">
    <location>
        <begin position="293"/>
        <end position="319"/>
    </location>
</feature>
<dbReference type="PROSITE" id="PS50157">
    <property type="entry name" value="ZINC_FINGER_C2H2_2"/>
    <property type="match status" value="1"/>
</dbReference>